<dbReference type="Proteomes" id="UP000294914">
    <property type="component" value="Unassembled WGS sequence"/>
</dbReference>
<dbReference type="GO" id="GO:0008757">
    <property type="term" value="F:S-adenosylmethionine-dependent methyltransferase activity"/>
    <property type="evidence" value="ECO:0007669"/>
    <property type="project" value="InterPro"/>
</dbReference>
<reference evidence="2 3" key="1">
    <citation type="submission" date="2019-03" db="EMBL/GenBank/DDBJ databases">
        <title>Genomic Encyclopedia of Type Strains, Phase IV (KMG-IV): sequencing the most valuable type-strain genomes for metagenomic binning, comparative biology and taxonomic classification.</title>
        <authorList>
            <person name="Goeker M."/>
        </authorList>
    </citation>
    <scope>NUCLEOTIDE SEQUENCE [LARGE SCALE GENOMIC DNA]</scope>
    <source>
        <strain evidence="2 3">DSM 16326</strain>
    </source>
</reference>
<dbReference type="CDD" id="cd02440">
    <property type="entry name" value="AdoMet_MTases"/>
    <property type="match status" value="1"/>
</dbReference>
<comment type="caution">
    <text evidence="2">The sequence shown here is derived from an EMBL/GenBank/DDBJ whole genome shotgun (WGS) entry which is preliminary data.</text>
</comment>
<dbReference type="InterPro" id="IPR025714">
    <property type="entry name" value="Methyltranfer_dom"/>
</dbReference>
<dbReference type="OrthoDB" id="529208at2"/>
<name>A0A4R8IZ05_9GAMM</name>
<dbReference type="InterPro" id="IPR029063">
    <property type="entry name" value="SAM-dependent_MTases_sf"/>
</dbReference>
<dbReference type="Pfam" id="PF13847">
    <property type="entry name" value="Methyltransf_31"/>
    <property type="match status" value="1"/>
</dbReference>
<dbReference type="EMBL" id="SOQX01000002">
    <property type="protein sequence ID" value="TDY02683.1"/>
    <property type="molecule type" value="Genomic_DNA"/>
</dbReference>
<evidence type="ECO:0000313" key="3">
    <source>
        <dbReference type="Proteomes" id="UP000294914"/>
    </source>
</evidence>
<evidence type="ECO:0000313" key="2">
    <source>
        <dbReference type="EMBL" id="TDY02683.1"/>
    </source>
</evidence>
<sequence>MRKSSSWHSLNADRGLSKIEKIRWMIYNIINNSMPQRNLDPNLNVKTFDLENPDHNWQKVSSIASPARRMSDFFWLQLPWEQLAMELGSQVSAVEVGCGSGRYGSLLKECLGDKLIEYIGIDIKPHKDWRELSKDNRFKFVVGDSSSMSEYLQSANLIITQSALEHFDEDLTFFRQISDYINSAGKPVIQVHLMPSAGCQMTFLWHGVRHYTPRTVSKITKIFDSDTVKTLYSLGSRNCNRVHRRFITIPRRFGKGDQRECKIGTYQSQLHDAIERDLQKPKKNEACFYALLLQSNVMNPLAI</sequence>
<organism evidence="2 3">
    <name type="scientific">Thiohalophilus thiocyanatoxydans</name>
    <dbReference type="NCBI Taxonomy" id="381308"/>
    <lineage>
        <taxon>Bacteria</taxon>
        <taxon>Pseudomonadati</taxon>
        <taxon>Pseudomonadota</taxon>
        <taxon>Gammaproteobacteria</taxon>
        <taxon>Thiohalomonadales</taxon>
        <taxon>Thiohalophilaceae</taxon>
        <taxon>Thiohalophilus</taxon>
    </lineage>
</organism>
<feature type="domain" description="Methyltransferase" evidence="1">
    <location>
        <begin position="90"/>
        <end position="190"/>
    </location>
</feature>
<keyword evidence="2" id="KW-0808">Transferase</keyword>
<dbReference type="RefSeq" id="WP_134081857.1">
    <property type="nucleotide sequence ID" value="NZ_SOQX01000002.1"/>
</dbReference>
<dbReference type="GO" id="GO:0032259">
    <property type="term" value="P:methylation"/>
    <property type="evidence" value="ECO:0007669"/>
    <property type="project" value="UniProtKB-KW"/>
</dbReference>
<accession>A0A4R8IZ05</accession>
<dbReference type="SUPFAM" id="SSF53335">
    <property type="entry name" value="S-adenosyl-L-methionine-dependent methyltransferases"/>
    <property type="match status" value="1"/>
</dbReference>
<evidence type="ECO:0000259" key="1">
    <source>
        <dbReference type="Pfam" id="PF13847"/>
    </source>
</evidence>
<proteinExistence type="predicted"/>
<dbReference type="Gene3D" id="3.40.50.150">
    <property type="entry name" value="Vaccinia Virus protein VP39"/>
    <property type="match status" value="1"/>
</dbReference>
<keyword evidence="3" id="KW-1185">Reference proteome</keyword>
<gene>
    <name evidence="2" type="ORF">EDC23_1060</name>
</gene>
<keyword evidence="2" id="KW-0489">Methyltransferase</keyword>
<protein>
    <submittedName>
        <fullName evidence="2">Methyltransferase family protein</fullName>
    </submittedName>
</protein>
<dbReference type="AlphaFoldDB" id="A0A4R8IZ05"/>